<keyword evidence="1" id="KW-0732">Signal</keyword>
<evidence type="ECO:0000259" key="2">
    <source>
        <dbReference type="Pfam" id="PF13436"/>
    </source>
</evidence>
<dbReference type="AlphaFoldDB" id="A0A1V4ARM5"/>
<feature type="chain" id="PRO_5012776280" description="Glycine-zipper-containing OmpA-like membrane domain-containing protein" evidence="1">
    <location>
        <begin position="23"/>
        <end position="140"/>
    </location>
</feature>
<dbReference type="InterPro" id="IPR025693">
    <property type="entry name" value="Gly-zipper_OmpA-like_dom"/>
</dbReference>
<feature type="signal peptide" evidence="1">
    <location>
        <begin position="1"/>
        <end position="22"/>
    </location>
</feature>
<dbReference type="Pfam" id="PF13436">
    <property type="entry name" value="Gly-zipper_OmpA"/>
    <property type="match status" value="1"/>
</dbReference>
<reference evidence="3 4" key="1">
    <citation type="journal article" date="2017" name="Water Res.">
        <title>Discovery and metagenomic analysis of an anammox bacterial enrichment related to Candidatus "Brocadia caroliniensis" in a full-scale glycerol-fed nitritation-denitritation separate centrate treatment process.</title>
        <authorList>
            <person name="Park H."/>
            <person name="Brotto A.C."/>
            <person name="van Loosdrecht M.C."/>
            <person name="Chandran K."/>
        </authorList>
    </citation>
    <scope>NUCLEOTIDE SEQUENCE [LARGE SCALE GENOMIC DNA]</scope>
    <source>
        <strain evidence="3">26THWARD</strain>
    </source>
</reference>
<name>A0A1V4ARM5_9BACT</name>
<evidence type="ECO:0000313" key="4">
    <source>
        <dbReference type="Proteomes" id="UP000189681"/>
    </source>
</evidence>
<accession>A0A1V4ARM5</accession>
<evidence type="ECO:0000256" key="1">
    <source>
        <dbReference type="SAM" id="SignalP"/>
    </source>
</evidence>
<comment type="caution">
    <text evidence="3">The sequence shown here is derived from an EMBL/GenBank/DDBJ whole genome shotgun (WGS) entry which is preliminary data.</text>
</comment>
<dbReference type="Proteomes" id="UP000189681">
    <property type="component" value="Unassembled WGS sequence"/>
</dbReference>
<sequence length="140" mass="14757">MKNGRYFFVIVLSVLFVTNSCATKKPVLYPNEYFNKIGREASDKDVDDCTQLAKSHVGKYGREKRIAGQTAMGAAVGAATGAAAGAVRGNAGMGAATGAAAGAAGSLIFSLFKARDPDPLLKQYIEKCLSEKGYEVIGWK</sequence>
<feature type="domain" description="Glycine-zipper-containing OmpA-like membrane" evidence="2">
    <location>
        <begin position="68"/>
        <end position="105"/>
    </location>
</feature>
<proteinExistence type="predicted"/>
<evidence type="ECO:0000313" key="3">
    <source>
        <dbReference type="EMBL" id="OOP55774.1"/>
    </source>
</evidence>
<dbReference type="STRING" id="1004156.AYP45_12805"/>
<protein>
    <recommendedName>
        <fullName evidence="2">Glycine-zipper-containing OmpA-like membrane domain-containing protein</fullName>
    </recommendedName>
</protein>
<gene>
    <name evidence="3" type="ORF">AYP45_12805</name>
</gene>
<dbReference type="EMBL" id="AYTS01000117">
    <property type="protein sequence ID" value="OOP55774.1"/>
    <property type="molecule type" value="Genomic_DNA"/>
</dbReference>
<organism evidence="3 4">
    <name type="scientific">Candidatus Brocadia carolinensis</name>
    <dbReference type="NCBI Taxonomy" id="1004156"/>
    <lineage>
        <taxon>Bacteria</taxon>
        <taxon>Pseudomonadati</taxon>
        <taxon>Planctomycetota</taxon>
        <taxon>Candidatus Brocadiia</taxon>
        <taxon>Candidatus Brocadiales</taxon>
        <taxon>Candidatus Brocadiaceae</taxon>
        <taxon>Candidatus Brocadia</taxon>
    </lineage>
</organism>